<sequence length="577" mass="61945">MARIRAVEIKHFRGIKELVWHPSPGINCLIGPGDSGKSTILDAIDFCLGPRRNIQFTDADFHRLDVETPITITVTLGELDDGLKNLDAYGMFVRSFDAATENIEDEPEKDAETVLSLRLTVASDLEPSWTLVSERAEAQGFDRNLSWGDRVRLAPTRIGALADYHLGWRRGSVLNRVSEERADASAALVKAARDARAAFSEEAQGQLGETLGIVTTTAKELGIPIGENIKAMLDAHSVSFSGGTLSLHDEGGIPLRGLGIGSTRLLIAGLQRKAAAQSTIILIDELEHGLEPHRILRLLASLGAKEKSPPLQVFMTTHSPVALRELSGSQLFVARRSPNGHEVLNMGTSDGVQSTIRLYPDAFLAPSVIICEGASEVGLVRGLDQYRTANGRNAITALGTALVDCGGGDSDRPFARADAFNALGYRTAVVRDDDKRPTTAIEDGFIAKGGKVIAWRDGRALEDELFQSLSDDGVKKLLALAIELHGDALVNEHIRSATKNAKELAAILAEAEAGGITPDSRTALGAAARTKRAGWFKSVTWMEEVARDIVGPDLAHADAGFRELVESIFGWCANAGT</sequence>
<dbReference type="PANTHER" id="PTHR43581">
    <property type="entry name" value="ATP/GTP PHOSPHATASE"/>
    <property type="match status" value="1"/>
</dbReference>
<dbReference type="RefSeq" id="WP_281735364.1">
    <property type="nucleotide sequence ID" value="NZ_JAKETQ010000001.1"/>
</dbReference>
<comment type="caution">
    <text evidence="2">The sequence shown here is derived from an EMBL/GenBank/DDBJ whole genome shotgun (WGS) entry which is preliminary data.</text>
</comment>
<dbReference type="InterPro" id="IPR027417">
    <property type="entry name" value="P-loop_NTPase"/>
</dbReference>
<evidence type="ECO:0000313" key="2">
    <source>
        <dbReference type="EMBL" id="MCI0126524.1"/>
    </source>
</evidence>
<dbReference type="PANTHER" id="PTHR43581:SF4">
    <property type="entry name" value="ATP_GTP PHOSPHATASE"/>
    <property type="match status" value="1"/>
</dbReference>
<reference evidence="2" key="1">
    <citation type="submission" date="2022-03" db="EMBL/GenBank/DDBJ databases">
        <title>The complete genome sequence of a Methyloterrigena soli.</title>
        <authorList>
            <person name="Zi Z."/>
        </authorList>
    </citation>
    <scope>NUCLEOTIDE SEQUENCE</scope>
    <source>
        <strain evidence="2">M48</strain>
    </source>
</reference>
<evidence type="ECO:0000313" key="3">
    <source>
        <dbReference type="Proteomes" id="UP001156140"/>
    </source>
</evidence>
<name>A0AA41UCQ1_9HYPH</name>
<feature type="domain" description="ATPase AAA-type core" evidence="1">
    <location>
        <begin position="26"/>
        <end position="323"/>
    </location>
</feature>
<dbReference type="GO" id="GO:0016887">
    <property type="term" value="F:ATP hydrolysis activity"/>
    <property type="evidence" value="ECO:0007669"/>
    <property type="project" value="InterPro"/>
</dbReference>
<dbReference type="InterPro" id="IPR051396">
    <property type="entry name" value="Bact_Antivir_Def_Nuclease"/>
</dbReference>
<dbReference type="Proteomes" id="UP001156140">
    <property type="component" value="Unassembled WGS sequence"/>
</dbReference>
<protein>
    <submittedName>
        <fullName evidence="2">AAA family ATPase</fullName>
    </submittedName>
</protein>
<dbReference type="Gene3D" id="3.40.50.300">
    <property type="entry name" value="P-loop containing nucleotide triphosphate hydrolases"/>
    <property type="match status" value="1"/>
</dbReference>
<keyword evidence="3" id="KW-1185">Reference proteome</keyword>
<dbReference type="Pfam" id="PF13304">
    <property type="entry name" value="AAA_21"/>
    <property type="match status" value="1"/>
</dbReference>
<proteinExistence type="predicted"/>
<accession>A0AA41UCQ1</accession>
<organism evidence="2 3">
    <name type="scientific">Paradevosia shaoguanensis</name>
    <dbReference type="NCBI Taxonomy" id="1335043"/>
    <lineage>
        <taxon>Bacteria</taxon>
        <taxon>Pseudomonadati</taxon>
        <taxon>Pseudomonadota</taxon>
        <taxon>Alphaproteobacteria</taxon>
        <taxon>Hyphomicrobiales</taxon>
        <taxon>Devosiaceae</taxon>
        <taxon>Paradevosia</taxon>
    </lineage>
</organism>
<dbReference type="SUPFAM" id="SSF52540">
    <property type="entry name" value="P-loop containing nucleoside triphosphate hydrolases"/>
    <property type="match status" value="1"/>
</dbReference>
<gene>
    <name evidence="2" type="ORF">ML536_06755</name>
</gene>
<dbReference type="EMBL" id="JALAZD010000001">
    <property type="protein sequence ID" value="MCI0126524.1"/>
    <property type="molecule type" value="Genomic_DNA"/>
</dbReference>
<dbReference type="GO" id="GO:0005524">
    <property type="term" value="F:ATP binding"/>
    <property type="evidence" value="ECO:0007669"/>
    <property type="project" value="InterPro"/>
</dbReference>
<dbReference type="InterPro" id="IPR003959">
    <property type="entry name" value="ATPase_AAA_core"/>
</dbReference>
<dbReference type="AlphaFoldDB" id="A0AA41UCQ1"/>
<evidence type="ECO:0000259" key="1">
    <source>
        <dbReference type="Pfam" id="PF13304"/>
    </source>
</evidence>